<dbReference type="OrthoDB" id="5178799at2"/>
<feature type="compositionally biased region" description="Basic residues" evidence="1">
    <location>
        <begin position="110"/>
        <end position="121"/>
    </location>
</feature>
<dbReference type="HOGENOM" id="CLU_1814859_0_0_7"/>
<organism evidence="4 5">
    <name type="scientific">Syntrophobacter fumaroxidans (strain DSM 10017 / MPOB)</name>
    <dbReference type="NCBI Taxonomy" id="335543"/>
    <lineage>
        <taxon>Bacteria</taxon>
        <taxon>Pseudomonadati</taxon>
        <taxon>Thermodesulfobacteriota</taxon>
        <taxon>Syntrophobacteria</taxon>
        <taxon>Syntrophobacterales</taxon>
        <taxon>Syntrophobacteraceae</taxon>
        <taxon>Syntrophobacter</taxon>
    </lineage>
</organism>
<dbReference type="STRING" id="335543.Sfum_2538"/>
<gene>
    <name evidence="4" type="ordered locus">Sfum_2538</name>
</gene>
<evidence type="ECO:0000256" key="2">
    <source>
        <dbReference type="SAM" id="SignalP"/>
    </source>
</evidence>
<proteinExistence type="predicted"/>
<evidence type="ECO:0000259" key="3">
    <source>
        <dbReference type="PROSITE" id="PS51782"/>
    </source>
</evidence>
<sequence precursor="true">MSKALRIVLLIPVIAALFFCGCATTDQSAKQESAAAPPPAVEEPEFISHKVYAGETMASIAKWYTGKESKWREIAEDNPGLNPKALKQGDLVKVRVSLATAHTAQPSHSTRPRKAAKKKAARPGTVEEDSSAPSEDEVFGPK</sequence>
<keyword evidence="2" id="KW-0732">Signal</keyword>
<name>A0LLB4_SYNFM</name>
<dbReference type="InterPro" id="IPR018392">
    <property type="entry name" value="LysM"/>
</dbReference>
<dbReference type="Proteomes" id="UP000001784">
    <property type="component" value="Chromosome"/>
</dbReference>
<accession>A0LLB4</accession>
<reference evidence="4 5" key="1">
    <citation type="submission" date="2006-10" db="EMBL/GenBank/DDBJ databases">
        <title>Complete sequence of Syntrophobacter fumaroxidans MPOB.</title>
        <authorList>
            <consortium name="US DOE Joint Genome Institute"/>
            <person name="Copeland A."/>
            <person name="Lucas S."/>
            <person name="Lapidus A."/>
            <person name="Barry K."/>
            <person name="Detter J.C."/>
            <person name="Glavina del Rio T."/>
            <person name="Hammon N."/>
            <person name="Israni S."/>
            <person name="Pitluck S."/>
            <person name="Goltsman E.G."/>
            <person name="Martinez M."/>
            <person name="Schmutz J."/>
            <person name="Larimer F."/>
            <person name="Land M."/>
            <person name="Hauser L."/>
            <person name="Kyrpides N."/>
            <person name="Kim E."/>
            <person name="Boone D.R."/>
            <person name="Brockman F."/>
            <person name="Culley D."/>
            <person name="Ferry J."/>
            <person name="Gunsalus R."/>
            <person name="McInerney M.J."/>
            <person name="Morrison M."/>
            <person name="Plugge C."/>
            <person name="Rohlin L."/>
            <person name="Scholten J."/>
            <person name="Sieber J."/>
            <person name="Stams A.J.M."/>
            <person name="Worm P."/>
            <person name="Henstra A.M."/>
            <person name="Richardson P."/>
        </authorList>
    </citation>
    <scope>NUCLEOTIDE SEQUENCE [LARGE SCALE GENOMIC DNA]</scope>
    <source>
        <strain evidence="5">DSM 10017 / MPOB</strain>
    </source>
</reference>
<dbReference type="CDD" id="cd00118">
    <property type="entry name" value="LysM"/>
    <property type="match status" value="1"/>
</dbReference>
<feature type="domain" description="LysM" evidence="3">
    <location>
        <begin position="47"/>
        <end position="94"/>
    </location>
</feature>
<dbReference type="Gene3D" id="3.10.350.10">
    <property type="entry name" value="LysM domain"/>
    <property type="match status" value="1"/>
</dbReference>
<feature type="chain" id="PRO_5002626849" description="LysM domain-containing protein" evidence="2">
    <location>
        <begin position="26"/>
        <end position="142"/>
    </location>
</feature>
<evidence type="ECO:0000313" key="4">
    <source>
        <dbReference type="EMBL" id="ABK18216.1"/>
    </source>
</evidence>
<feature type="compositionally biased region" description="Polar residues" evidence="1">
    <location>
        <begin position="100"/>
        <end position="109"/>
    </location>
</feature>
<dbReference type="EMBL" id="CP000478">
    <property type="protein sequence ID" value="ABK18216.1"/>
    <property type="molecule type" value="Genomic_DNA"/>
</dbReference>
<dbReference type="KEGG" id="sfu:Sfum_2538"/>
<dbReference type="PROSITE" id="PS51782">
    <property type="entry name" value="LYSM"/>
    <property type="match status" value="1"/>
</dbReference>
<dbReference type="InParanoid" id="A0LLB4"/>
<feature type="region of interest" description="Disordered" evidence="1">
    <location>
        <begin position="100"/>
        <end position="142"/>
    </location>
</feature>
<keyword evidence="5" id="KW-1185">Reference proteome</keyword>
<dbReference type="AlphaFoldDB" id="A0LLB4"/>
<dbReference type="eggNOG" id="COG1652">
    <property type="taxonomic scope" value="Bacteria"/>
</dbReference>
<evidence type="ECO:0000256" key="1">
    <source>
        <dbReference type="SAM" id="MobiDB-lite"/>
    </source>
</evidence>
<dbReference type="RefSeq" id="WP_011699384.1">
    <property type="nucleotide sequence ID" value="NC_008554.1"/>
</dbReference>
<feature type="compositionally biased region" description="Acidic residues" evidence="1">
    <location>
        <begin position="126"/>
        <end position="142"/>
    </location>
</feature>
<protein>
    <recommendedName>
        <fullName evidence="3">LysM domain-containing protein</fullName>
    </recommendedName>
</protein>
<evidence type="ECO:0000313" key="5">
    <source>
        <dbReference type="Proteomes" id="UP000001784"/>
    </source>
</evidence>
<dbReference type="PROSITE" id="PS51257">
    <property type="entry name" value="PROKAR_LIPOPROTEIN"/>
    <property type="match status" value="1"/>
</dbReference>
<dbReference type="InterPro" id="IPR036779">
    <property type="entry name" value="LysM_dom_sf"/>
</dbReference>
<feature type="signal peptide" evidence="2">
    <location>
        <begin position="1"/>
        <end position="25"/>
    </location>
</feature>